<feature type="compositionally biased region" description="Pro residues" evidence="8">
    <location>
        <begin position="1009"/>
        <end position="1022"/>
    </location>
</feature>
<dbReference type="PANTHER" id="PTHR43775">
    <property type="entry name" value="FATTY ACID SYNTHASE"/>
    <property type="match status" value="1"/>
</dbReference>
<dbReference type="InterPro" id="IPR014031">
    <property type="entry name" value="Ketoacyl_synth_C"/>
</dbReference>
<dbReference type="SMART" id="SM00826">
    <property type="entry name" value="PKS_DH"/>
    <property type="match status" value="1"/>
</dbReference>
<dbReference type="InterPro" id="IPR016036">
    <property type="entry name" value="Malonyl_transacylase_ACP-bd"/>
</dbReference>
<dbReference type="InterPro" id="IPR014030">
    <property type="entry name" value="Ketoacyl_synth_N"/>
</dbReference>
<dbReference type="Proteomes" id="UP000602198">
    <property type="component" value="Unassembled WGS sequence"/>
</dbReference>
<dbReference type="CDD" id="cd00833">
    <property type="entry name" value="PKS"/>
    <property type="match status" value="1"/>
</dbReference>
<dbReference type="Pfam" id="PF02801">
    <property type="entry name" value="Ketoacyl-synt_C"/>
    <property type="match status" value="1"/>
</dbReference>
<evidence type="ECO:0000313" key="12">
    <source>
        <dbReference type="EMBL" id="MBL1077520.1"/>
    </source>
</evidence>
<keyword evidence="2" id="KW-0597">Phosphoprotein</keyword>
<evidence type="ECO:0000256" key="3">
    <source>
        <dbReference type="ARBA" id="ARBA00022679"/>
    </source>
</evidence>
<sequence length="2136" mass="224433">MSAREAVAIVGMAGRFPGAPDIDALWELLNSGGDAIGPVPAQRWDADAPLDRDKRIQPVGGFVDGVDEFDAAFFGVSPREAADIDPQQRLLLETAWRALEDGRIAPDGLRGSRTGVYIGASWHDYEILRKHRGLGASQHSAVGAALDVIASRLSYTLGLTGPSMTVETGCSSALVGLDLAVRAIRSGDIDAALVGGVNLILAPDVSVGLTHFGGLSGNGRCAAFGAEADGFVRGEGVIAVYLKPLRAALRDGDRVRAVVVESVVNNDGGGESLVTPSIDGQRDLLRRAYSDNGFDVDRLAYVEAHGTGTRRGDPIEATALGEMLGATRGADSGPLLLGSIKTNIGHLESAAGIAGLVKAVLCLEHGTVPPSLHSGTLNPDISFDDLNLRVVHEHTALPPGSDVHIGVNSFGWGGTNAHVVLRRAADERTTHAVDERTAFDGLGFVPVSAHTPAALRQRCLDIADLLESGASRADELTSALALRSPALSLRSAVLGGDSAELAAALRRHADDPEAEHPAVLSGRAGETGRVAFVFPGQGSQWHGLSAGLYGWDPAFTETVDACAAALKPYVEWDPFAILSGAAGPEWLDHVDQVQPVLWALSLGIAAVWRRAGIAPDVVIGHSQGEIGAATVAGLLSLDDAARIVARRSALLRSVAGTGRMLAVELPVAEIPEAIAGFEDLVALAVHNGPTSCVLSGAADAIEALSEILSADGVFCRMVQVDYASHSPGMAALRGPLRAELSGVAPLPGTVEMMSTVGVTIVTADDLGGDYWVENLCRPVLFADAMTALFESGVTHVIEISPHPVLLPALEQLAGARADPPVALPSFHRDRDPLDEIRRSRARAFVAGLRPFGVAVDTGVALPPYPLRPQSHWLPDARPAVLPGSDASRVPVYPSRFESGVWQATVIVDSETMPWLADHKVGTATVVPGAMMAALALAVTGTHLGTRPAGLAGLRLVQMLTLGDAPMRLEITLRQEFSAGARFDIASLNADTNSWTTHAHGRALSVPESSGPPEPFPFGPDEPAPGTPVPVVDFYAACSRRGVTYGPDFQGVRELRRWQDATGSYVLARIGLGDRARAHTRPGELHATLLDCAMQTALALFDDDRTVLPAGIGELLLDADPAGYVDAAWAYAIQRSDSTADIHLFDDRHAPLARILGLELLLLEDERAEARSHERELTFTWHSSEHAENDRPASSFILAGDAQASRALAAVLRHRGAAVAGAAIAGSAVAGAAVGGAAVADAAGVECGVADGSGVSGPPATVVFLAPSARSGLDAQRRGLLELGELASSYVRMTAAPPRLVVVTTAGQAVDASERPDPGGALYWGFVRVLRREHPELSAALIDLPDSRDGVDQDRLFESCAAELLTGAGGEDQVALRLERRHSERLEPEGDAEPLTGVGVEGRVARCRVGRYVGRLEQGERRQNAAVTQPWRSAAQPFRLDVTAGFGWDGLRFRPLEVRAPGPGEVLIEIDSAAADVARMEGGFRGDTSGPDPLGLECAGVVRAVGPGVTDRAAGDRVVGCGFGALATHLTVRADHTQKIPDTMDSEVAAAVSMAATAAWYALVTLGRLTAAETVLIQSGGGGSDLAAIGVARGIGARIIATAGSAERRECLREYGVEQVFDSGGPNWVDEVRAVTGGRGVDVVFDSGTDRAIDLGIEVLAEDGRFLAVGAREGYVGRRLGLDAFAKGISLAAVDLAGLMVRRPERFATALREVWERIGTGELAPVPITVHDFADAATALRNATHGEHPGALVLIGPAKVTDIAPDPLPDGRFRTNGTYVITGGHGALGRSLADHLIARGAGAVALIGRTRQPDGAGWSPGAGSETRQRPDAVVRSYQADVSDAESLAAVLDSIRAELPPLRGVFHAAGILDDATILGLDADRLERVLRPKIDGARHLDELTAADNLDLFVLFSSAAALIGSPGQCAYAAANAYLDALAQARRHAGRPGLSMQWGFFAEVGLAATDDMRRDRLLDHGISSYTTEEAWAALDTFLTEDRSVVGYMSFDPRRWFDAYPDAAAQSSWQLLRQRGAEESAGAARGEFHTAFAAADAAERHVLVRDRITEVAARVLRMAPDELDPRTPFKALGVDSLMSLELRNRLESAFALRFSPTLLWTYGTAETLAGAIGERLVARSQA</sequence>
<evidence type="ECO:0000256" key="8">
    <source>
        <dbReference type="SAM" id="MobiDB-lite"/>
    </source>
</evidence>
<dbReference type="InterPro" id="IPR036291">
    <property type="entry name" value="NAD(P)-bd_dom_sf"/>
</dbReference>
<dbReference type="Pfam" id="PF21089">
    <property type="entry name" value="PKS_DH_N"/>
    <property type="match status" value="1"/>
</dbReference>
<dbReference type="InterPro" id="IPR020841">
    <property type="entry name" value="PKS_Beta-ketoAc_synthase_dom"/>
</dbReference>
<feature type="active site" description="Proton donor; for dehydratase activity" evidence="7">
    <location>
        <position position="1090"/>
    </location>
</feature>
<keyword evidence="5" id="KW-0511">Multifunctional enzyme</keyword>
<dbReference type="Pfam" id="PF00698">
    <property type="entry name" value="Acyl_transf_1"/>
    <property type="match status" value="1"/>
</dbReference>
<dbReference type="InterPro" id="IPR009081">
    <property type="entry name" value="PP-bd_ACP"/>
</dbReference>
<dbReference type="SMART" id="SM00825">
    <property type="entry name" value="PKS_KS"/>
    <property type="match status" value="1"/>
</dbReference>
<dbReference type="InterPro" id="IPR049900">
    <property type="entry name" value="PKS_mFAS_DH"/>
</dbReference>
<dbReference type="Gene3D" id="3.40.47.10">
    <property type="match status" value="1"/>
</dbReference>
<proteinExistence type="predicted"/>
<dbReference type="Pfam" id="PF00109">
    <property type="entry name" value="ketoacyl-synt"/>
    <property type="match status" value="1"/>
</dbReference>
<evidence type="ECO:0000256" key="5">
    <source>
        <dbReference type="ARBA" id="ARBA00023268"/>
    </source>
</evidence>
<dbReference type="InterPro" id="IPR036736">
    <property type="entry name" value="ACP-like_sf"/>
</dbReference>
<dbReference type="SUPFAM" id="SSF52151">
    <property type="entry name" value="FabD/lysophospholipase-like"/>
    <property type="match status" value="1"/>
</dbReference>
<dbReference type="Gene3D" id="3.40.50.720">
    <property type="entry name" value="NAD(P)-binding Rossmann-like Domain"/>
    <property type="match status" value="3"/>
</dbReference>
<dbReference type="Pfam" id="PF08659">
    <property type="entry name" value="KR"/>
    <property type="match status" value="1"/>
</dbReference>
<accession>A0ABS1MBX1</accession>
<evidence type="ECO:0000259" key="11">
    <source>
        <dbReference type="PROSITE" id="PS52019"/>
    </source>
</evidence>
<dbReference type="PANTHER" id="PTHR43775:SF37">
    <property type="entry name" value="SI:DKEY-61P9.11"/>
    <property type="match status" value="1"/>
</dbReference>
<evidence type="ECO:0000256" key="1">
    <source>
        <dbReference type="ARBA" id="ARBA00022450"/>
    </source>
</evidence>
<dbReference type="Gene3D" id="1.10.1200.10">
    <property type="entry name" value="ACP-like"/>
    <property type="match status" value="1"/>
</dbReference>
<dbReference type="Gene3D" id="3.90.180.10">
    <property type="entry name" value="Medium-chain alcohol dehydrogenases, catalytic domain"/>
    <property type="match status" value="1"/>
</dbReference>
<dbReference type="Pfam" id="PF00550">
    <property type="entry name" value="PP-binding"/>
    <property type="match status" value="1"/>
</dbReference>
<evidence type="ECO:0000256" key="7">
    <source>
        <dbReference type="PROSITE-ProRule" id="PRU01363"/>
    </source>
</evidence>
<dbReference type="Gene3D" id="3.10.129.110">
    <property type="entry name" value="Polyketide synthase dehydratase"/>
    <property type="match status" value="1"/>
</dbReference>
<evidence type="ECO:0000256" key="4">
    <source>
        <dbReference type="ARBA" id="ARBA00022857"/>
    </source>
</evidence>
<feature type="domain" description="PKS/mFAS DH" evidence="11">
    <location>
        <begin position="882"/>
        <end position="1168"/>
    </location>
</feature>
<feature type="domain" description="Ketosynthase family 3 (KS3)" evidence="10">
    <location>
        <begin position="4"/>
        <end position="423"/>
    </location>
</feature>
<feature type="region of interest" description="Disordered" evidence="8">
    <location>
        <begin position="998"/>
        <end position="1022"/>
    </location>
</feature>
<dbReference type="InterPro" id="IPR013968">
    <property type="entry name" value="PKS_KR"/>
</dbReference>
<protein>
    <submittedName>
        <fullName evidence="12">SDR family NAD(P)-dependent oxidoreductase</fullName>
    </submittedName>
</protein>
<dbReference type="InterPro" id="IPR014043">
    <property type="entry name" value="Acyl_transferase_dom"/>
</dbReference>
<dbReference type="InterPro" id="IPR011032">
    <property type="entry name" value="GroES-like_sf"/>
</dbReference>
<dbReference type="Pfam" id="PF14765">
    <property type="entry name" value="PS-DH"/>
    <property type="match status" value="1"/>
</dbReference>
<dbReference type="InterPro" id="IPR049551">
    <property type="entry name" value="PKS_DH_C"/>
</dbReference>
<keyword evidence="3" id="KW-0808">Transferase</keyword>
<dbReference type="InterPro" id="IPR013149">
    <property type="entry name" value="ADH-like_C"/>
</dbReference>
<dbReference type="SMART" id="SM00823">
    <property type="entry name" value="PKS_PP"/>
    <property type="match status" value="1"/>
</dbReference>
<evidence type="ECO:0000313" key="13">
    <source>
        <dbReference type="Proteomes" id="UP000602198"/>
    </source>
</evidence>
<keyword evidence="1" id="KW-0596">Phosphopantetheine</keyword>
<keyword evidence="13" id="KW-1185">Reference proteome</keyword>
<feature type="region of interest" description="N-terminal hotdog fold" evidence="7">
    <location>
        <begin position="882"/>
        <end position="1009"/>
    </location>
</feature>
<dbReference type="InterPro" id="IPR013154">
    <property type="entry name" value="ADH-like_N"/>
</dbReference>
<keyword evidence="6" id="KW-0012">Acyltransferase</keyword>
<evidence type="ECO:0000259" key="10">
    <source>
        <dbReference type="PROSITE" id="PS52004"/>
    </source>
</evidence>
<dbReference type="InterPro" id="IPR020843">
    <property type="entry name" value="ER"/>
</dbReference>
<feature type="domain" description="Carrier" evidence="9">
    <location>
        <begin position="2056"/>
        <end position="2130"/>
    </location>
</feature>
<dbReference type="InterPro" id="IPR001227">
    <property type="entry name" value="Ac_transferase_dom_sf"/>
</dbReference>
<dbReference type="InterPro" id="IPR016035">
    <property type="entry name" value="Acyl_Trfase/lysoPLipase"/>
</dbReference>
<dbReference type="EMBL" id="JAERRJ010000009">
    <property type="protein sequence ID" value="MBL1077520.1"/>
    <property type="molecule type" value="Genomic_DNA"/>
</dbReference>
<dbReference type="Pfam" id="PF08240">
    <property type="entry name" value="ADH_N"/>
    <property type="match status" value="1"/>
</dbReference>
<dbReference type="CDD" id="cd05195">
    <property type="entry name" value="enoyl_red"/>
    <property type="match status" value="1"/>
</dbReference>
<evidence type="ECO:0000259" key="9">
    <source>
        <dbReference type="PROSITE" id="PS50075"/>
    </source>
</evidence>
<dbReference type="RefSeq" id="WP_201950902.1">
    <property type="nucleotide sequence ID" value="NZ_JAERRJ010000009.1"/>
</dbReference>
<evidence type="ECO:0000256" key="6">
    <source>
        <dbReference type="ARBA" id="ARBA00023315"/>
    </source>
</evidence>
<gene>
    <name evidence="12" type="ORF">JK358_24240</name>
</gene>
<dbReference type="SUPFAM" id="SSF53901">
    <property type="entry name" value="Thiolase-like"/>
    <property type="match status" value="1"/>
</dbReference>
<dbReference type="InterPro" id="IPR050091">
    <property type="entry name" value="PKS_NRPS_Biosynth_Enz"/>
</dbReference>
<dbReference type="PROSITE" id="PS50075">
    <property type="entry name" value="CARRIER"/>
    <property type="match status" value="1"/>
</dbReference>
<dbReference type="InterPro" id="IPR042104">
    <property type="entry name" value="PKS_dehydratase_sf"/>
</dbReference>
<dbReference type="PROSITE" id="PS00606">
    <property type="entry name" value="KS3_1"/>
    <property type="match status" value="1"/>
</dbReference>
<dbReference type="Gene3D" id="3.40.366.10">
    <property type="entry name" value="Malonyl-Coenzyme A Acyl Carrier Protein, domain 2"/>
    <property type="match status" value="1"/>
</dbReference>
<dbReference type="InterPro" id="IPR016039">
    <property type="entry name" value="Thiolase-like"/>
</dbReference>
<dbReference type="PROSITE" id="PS52019">
    <property type="entry name" value="PKS_MFAS_DH"/>
    <property type="match status" value="1"/>
</dbReference>
<dbReference type="SMART" id="SM00829">
    <property type="entry name" value="PKS_ER"/>
    <property type="match status" value="1"/>
</dbReference>
<dbReference type="Pfam" id="PF00107">
    <property type="entry name" value="ADH_zinc_N"/>
    <property type="match status" value="1"/>
</dbReference>
<dbReference type="InterPro" id="IPR018201">
    <property type="entry name" value="Ketoacyl_synth_AS"/>
</dbReference>
<organism evidence="12 13">
    <name type="scientific">Nocardia acididurans</name>
    <dbReference type="NCBI Taxonomy" id="2802282"/>
    <lineage>
        <taxon>Bacteria</taxon>
        <taxon>Bacillati</taxon>
        <taxon>Actinomycetota</taxon>
        <taxon>Actinomycetes</taxon>
        <taxon>Mycobacteriales</taxon>
        <taxon>Nocardiaceae</taxon>
        <taxon>Nocardia</taxon>
    </lineage>
</organism>
<feature type="active site" description="Proton acceptor; for dehydratase activity" evidence="7">
    <location>
        <position position="918"/>
    </location>
</feature>
<dbReference type="InterPro" id="IPR057326">
    <property type="entry name" value="KR_dom"/>
</dbReference>
<feature type="region of interest" description="C-terminal hotdog fold" evidence="7">
    <location>
        <begin position="1025"/>
        <end position="1168"/>
    </location>
</feature>
<dbReference type="InterPro" id="IPR020807">
    <property type="entry name" value="PKS_DH"/>
</dbReference>
<dbReference type="SMART" id="SM01294">
    <property type="entry name" value="PKS_PP_betabranch"/>
    <property type="match status" value="1"/>
</dbReference>
<dbReference type="Pfam" id="PF16197">
    <property type="entry name" value="KAsynt_C_assoc"/>
    <property type="match status" value="1"/>
</dbReference>
<dbReference type="PROSITE" id="PS00012">
    <property type="entry name" value="PHOSPHOPANTETHEINE"/>
    <property type="match status" value="1"/>
</dbReference>
<dbReference type="SUPFAM" id="SSF50129">
    <property type="entry name" value="GroES-like"/>
    <property type="match status" value="1"/>
</dbReference>
<dbReference type="PROSITE" id="PS52004">
    <property type="entry name" value="KS3_2"/>
    <property type="match status" value="1"/>
</dbReference>
<dbReference type="InterPro" id="IPR020806">
    <property type="entry name" value="PKS_PP-bd"/>
</dbReference>
<dbReference type="InterPro" id="IPR006162">
    <property type="entry name" value="Ppantetheine_attach_site"/>
</dbReference>
<name>A0ABS1MBX1_9NOCA</name>
<dbReference type="InterPro" id="IPR032821">
    <property type="entry name" value="PKS_assoc"/>
</dbReference>
<evidence type="ECO:0000256" key="2">
    <source>
        <dbReference type="ARBA" id="ARBA00022553"/>
    </source>
</evidence>
<dbReference type="InterPro" id="IPR049552">
    <property type="entry name" value="PKS_DH_N"/>
</dbReference>
<dbReference type="SUPFAM" id="SSF55048">
    <property type="entry name" value="Probable ACP-binding domain of malonyl-CoA ACP transacylase"/>
    <property type="match status" value="1"/>
</dbReference>
<keyword evidence="4" id="KW-0521">NADP</keyword>
<comment type="caution">
    <text evidence="12">The sequence shown here is derived from an EMBL/GenBank/DDBJ whole genome shotgun (WGS) entry which is preliminary data.</text>
</comment>
<dbReference type="SUPFAM" id="SSF47336">
    <property type="entry name" value="ACP-like"/>
    <property type="match status" value="1"/>
</dbReference>
<dbReference type="Gene3D" id="3.30.70.3290">
    <property type="match status" value="1"/>
</dbReference>
<dbReference type="SUPFAM" id="SSF51735">
    <property type="entry name" value="NAD(P)-binding Rossmann-fold domains"/>
    <property type="match status" value="3"/>
</dbReference>
<dbReference type="SMART" id="SM00822">
    <property type="entry name" value="PKS_KR"/>
    <property type="match status" value="1"/>
</dbReference>
<reference evidence="12 13" key="1">
    <citation type="submission" date="2021-01" db="EMBL/GenBank/DDBJ databases">
        <title>WGS of actinomycetes isolated from Thailand.</title>
        <authorList>
            <person name="Thawai C."/>
        </authorList>
    </citation>
    <scope>NUCLEOTIDE SEQUENCE [LARGE SCALE GENOMIC DNA]</scope>
    <source>
        <strain evidence="12 13">LPG 2</strain>
    </source>
</reference>
<dbReference type="SMART" id="SM00827">
    <property type="entry name" value="PKS_AT"/>
    <property type="match status" value="1"/>
</dbReference>